<dbReference type="EMBL" id="BEZZ01108743">
    <property type="protein sequence ID" value="GCC43568.1"/>
    <property type="molecule type" value="Genomic_DNA"/>
</dbReference>
<dbReference type="Proteomes" id="UP000287033">
    <property type="component" value="Unassembled WGS sequence"/>
</dbReference>
<evidence type="ECO:0000313" key="2">
    <source>
        <dbReference type="EMBL" id="GCC43568.1"/>
    </source>
</evidence>
<feature type="non-terminal residue" evidence="2">
    <location>
        <position position="33"/>
    </location>
</feature>
<dbReference type="STRING" id="137246.A0A401TLU3"/>
<dbReference type="AlphaFoldDB" id="A0A401TLU3"/>
<reference evidence="2 3" key="1">
    <citation type="journal article" date="2018" name="Nat. Ecol. Evol.">
        <title>Shark genomes provide insights into elasmobranch evolution and the origin of vertebrates.</title>
        <authorList>
            <person name="Hara Y"/>
            <person name="Yamaguchi K"/>
            <person name="Onimaru K"/>
            <person name="Kadota M"/>
            <person name="Koyanagi M"/>
            <person name="Keeley SD"/>
            <person name="Tatsumi K"/>
            <person name="Tanaka K"/>
            <person name="Motone F"/>
            <person name="Kageyama Y"/>
            <person name="Nozu R"/>
            <person name="Adachi N"/>
            <person name="Nishimura O"/>
            <person name="Nakagawa R"/>
            <person name="Tanegashima C"/>
            <person name="Kiyatake I"/>
            <person name="Matsumoto R"/>
            <person name="Murakumo K"/>
            <person name="Nishida K"/>
            <person name="Terakita A"/>
            <person name="Kuratani S"/>
            <person name="Sato K"/>
            <person name="Hyodo S Kuraku.S."/>
        </authorList>
    </citation>
    <scope>NUCLEOTIDE SEQUENCE [LARGE SCALE GENOMIC DNA]</scope>
</reference>
<organism evidence="2 3">
    <name type="scientific">Chiloscyllium punctatum</name>
    <name type="common">Brownbanded bambooshark</name>
    <name type="synonym">Hemiscyllium punctatum</name>
    <dbReference type="NCBI Taxonomy" id="137246"/>
    <lineage>
        <taxon>Eukaryota</taxon>
        <taxon>Metazoa</taxon>
        <taxon>Chordata</taxon>
        <taxon>Craniata</taxon>
        <taxon>Vertebrata</taxon>
        <taxon>Chondrichthyes</taxon>
        <taxon>Elasmobranchii</taxon>
        <taxon>Galeomorphii</taxon>
        <taxon>Galeoidea</taxon>
        <taxon>Orectolobiformes</taxon>
        <taxon>Hemiscylliidae</taxon>
        <taxon>Chiloscyllium</taxon>
    </lineage>
</organism>
<evidence type="ECO:0000313" key="3">
    <source>
        <dbReference type="Proteomes" id="UP000287033"/>
    </source>
</evidence>
<protein>
    <submittedName>
        <fullName evidence="2">Uncharacterized protein</fullName>
    </submittedName>
</protein>
<sequence>VPIKRRKLGKNPDVDTSFLPDRDREVSGPSPIP</sequence>
<evidence type="ECO:0000256" key="1">
    <source>
        <dbReference type="SAM" id="MobiDB-lite"/>
    </source>
</evidence>
<feature type="region of interest" description="Disordered" evidence="1">
    <location>
        <begin position="1"/>
        <end position="33"/>
    </location>
</feature>
<comment type="caution">
    <text evidence="2">The sequence shown here is derived from an EMBL/GenBank/DDBJ whole genome shotgun (WGS) entry which is preliminary data.</text>
</comment>
<accession>A0A401TLU3</accession>
<feature type="non-terminal residue" evidence="2">
    <location>
        <position position="1"/>
    </location>
</feature>
<proteinExistence type="predicted"/>
<name>A0A401TLU3_CHIPU</name>
<dbReference type="OrthoDB" id="1562195at2759"/>
<gene>
    <name evidence="2" type="ORF">chiPu_0027609</name>
</gene>
<keyword evidence="3" id="KW-1185">Reference proteome</keyword>